<protein>
    <submittedName>
        <fullName evidence="2">Putative ubiquitin-like-specific protease</fullName>
    </submittedName>
</protein>
<dbReference type="Proteomes" id="UP000797356">
    <property type="component" value="Chromosome 3"/>
</dbReference>
<reference evidence="2" key="2">
    <citation type="submission" date="2019-07" db="EMBL/GenBank/DDBJ databases">
        <authorList>
            <person name="Yang Y."/>
            <person name="Bocs S."/>
            <person name="Baudouin L."/>
        </authorList>
    </citation>
    <scope>NUCLEOTIDE SEQUENCE</scope>
    <source>
        <tissue evidence="2">Spear leaf of Hainan Tall coconut</tissue>
    </source>
</reference>
<gene>
    <name evidence="2" type="ORF">COCNU_03G000660</name>
</gene>
<proteinExistence type="predicted"/>
<reference evidence="2" key="1">
    <citation type="journal article" date="2017" name="Gigascience">
        <title>The genome draft of coconut (Cocos nucifera).</title>
        <authorList>
            <person name="Xiao Y."/>
            <person name="Xu P."/>
            <person name="Fan H."/>
            <person name="Baudouin L."/>
            <person name="Xia W."/>
            <person name="Bocs S."/>
            <person name="Xu J."/>
            <person name="Li Q."/>
            <person name="Guo A."/>
            <person name="Zhou L."/>
            <person name="Li J."/>
            <person name="Wu Y."/>
            <person name="Ma Z."/>
            <person name="Armero A."/>
            <person name="Issali A.E."/>
            <person name="Liu N."/>
            <person name="Peng M."/>
            <person name="Yang Y."/>
        </authorList>
    </citation>
    <scope>NUCLEOTIDE SEQUENCE</scope>
    <source>
        <tissue evidence="2">Spear leaf of Hainan Tall coconut</tissue>
    </source>
</reference>
<evidence type="ECO:0000313" key="3">
    <source>
        <dbReference type="Proteomes" id="UP000797356"/>
    </source>
</evidence>
<sequence length="277" mass="29445">MQVSSSPDKDDSRPQGGSPKSQICSTTYSPRLVGTHGTSWSSMQEKEAIVTSLETFTMGHTVSDKNHEAVKSGSALPENLGYVSDSPSRSAGEKQDGCVELSQETDTVKVKNEDHQDSQVIDTMKSDSGDGADCKEVHSSEAKIGIGGACQEPSATVTQDGDGGNCQELDATRADDGDGKECQKNDAIEADCLDGECQKVDATEAECGLNAGPCQEDLPAASSHDSIIADDEYSLDGNNDGQPTVKRSEQQACKRRKVMPPVGGRMRTRSFTRDFPS</sequence>
<feature type="compositionally biased region" description="Polar residues" evidence="1">
    <location>
        <begin position="18"/>
        <end position="29"/>
    </location>
</feature>
<feature type="region of interest" description="Disordered" evidence="1">
    <location>
        <begin position="1"/>
        <end position="30"/>
    </location>
</feature>
<dbReference type="GO" id="GO:0006508">
    <property type="term" value="P:proteolysis"/>
    <property type="evidence" value="ECO:0007669"/>
    <property type="project" value="UniProtKB-KW"/>
</dbReference>
<evidence type="ECO:0000313" key="2">
    <source>
        <dbReference type="EMBL" id="KAG1333947.1"/>
    </source>
</evidence>
<keyword evidence="2" id="KW-0378">Hydrolase</keyword>
<keyword evidence="2" id="KW-0645">Protease</keyword>
<accession>A0A8K0I163</accession>
<feature type="region of interest" description="Disordered" evidence="1">
    <location>
        <begin position="67"/>
        <end position="96"/>
    </location>
</feature>
<comment type="caution">
    <text evidence="2">The sequence shown here is derived from an EMBL/GenBank/DDBJ whole genome shotgun (WGS) entry which is preliminary data.</text>
</comment>
<dbReference type="AlphaFoldDB" id="A0A8K0I163"/>
<dbReference type="GO" id="GO:0008233">
    <property type="term" value="F:peptidase activity"/>
    <property type="evidence" value="ECO:0007669"/>
    <property type="project" value="UniProtKB-KW"/>
</dbReference>
<dbReference type="EMBL" id="CM017874">
    <property type="protein sequence ID" value="KAG1333947.1"/>
    <property type="molecule type" value="Genomic_DNA"/>
</dbReference>
<feature type="region of interest" description="Disordered" evidence="1">
    <location>
        <begin position="231"/>
        <end position="277"/>
    </location>
</feature>
<keyword evidence="3" id="KW-1185">Reference proteome</keyword>
<evidence type="ECO:0000256" key="1">
    <source>
        <dbReference type="SAM" id="MobiDB-lite"/>
    </source>
</evidence>
<name>A0A8K0I163_COCNU</name>
<organism evidence="2 3">
    <name type="scientific">Cocos nucifera</name>
    <name type="common">Coconut palm</name>
    <dbReference type="NCBI Taxonomy" id="13894"/>
    <lineage>
        <taxon>Eukaryota</taxon>
        <taxon>Viridiplantae</taxon>
        <taxon>Streptophyta</taxon>
        <taxon>Embryophyta</taxon>
        <taxon>Tracheophyta</taxon>
        <taxon>Spermatophyta</taxon>
        <taxon>Magnoliopsida</taxon>
        <taxon>Liliopsida</taxon>
        <taxon>Arecaceae</taxon>
        <taxon>Arecoideae</taxon>
        <taxon>Cocoseae</taxon>
        <taxon>Attaleinae</taxon>
        <taxon>Cocos</taxon>
    </lineage>
</organism>